<dbReference type="STRING" id="6335.A0A0V1LS68"/>
<proteinExistence type="predicted"/>
<gene>
    <name evidence="1" type="ORF">T02_11659</name>
</gene>
<reference evidence="1 2" key="1">
    <citation type="submission" date="2015-05" db="EMBL/GenBank/DDBJ databases">
        <title>Evolution of Trichinella species and genotypes.</title>
        <authorList>
            <person name="Korhonen P.K."/>
            <person name="Edoardo P."/>
            <person name="Giuseppe L.R."/>
            <person name="Gasser R.B."/>
        </authorList>
    </citation>
    <scope>NUCLEOTIDE SEQUENCE [LARGE SCALE GENOMIC DNA]</scope>
    <source>
        <strain evidence="1">ISS10</strain>
    </source>
</reference>
<keyword evidence="2" id="KW-1185">Reference proteome</keyword>
<dbReference type="AlphaFoldDB" id="A0A0V1LS68"/>
<protein>
    <submittedName>
        <fullName evidence="1">Uncharacterized protein</fullName>
    </submittedName>
</protein>
<sequence length="127" mass="15515">MQCHGGIYFSSNHAKRYFYDITQHAQGFFQCFEICFTFVFYSRTINGKAYCADRPDERKWNPKPLIYYFTETQEICAAEIYKQKNLTSWEVMTIDKDVSNFQRYCTVNQEFWLIKYKREMHMRFPIK</sequence>
<dbReference type="EMBL" id="JYDW01000010">
    <property type="protein sequence ID" value="KRZ62273.1"/>
    <property type="molecule type" value="Genomic_DNA"/>
</dbReference>
<evidence type="ECO:0000313" key="2">
    <source>
        <dbReference type="Proteomes" id="UP000054721"/>
    </source>
</evidence>
<name>A0A0V1LS68_9BILA</name>
<comment type="caution">
    <text evidence="1">The sequence shown here is derived from an EMBL/GenBank/DDBJ whole genome shotgun (WGS) entry which is preliminary data.</text>
</comment>
<accession>A0A0V1LS68</accession>
<organism evidence="1 2">
    <name type="scientific">Trichinella nativa</name>
    <dbReference type="NCBI Taxonomy" id="6335"/>
    <lineage>
        <taxon>Eukaryota</taxon>
        <taxon>Metazoa</taxon>
        <taxon>Ecdysozoa</taxon>
        <taxon>Nematoda</taxon>
        <taxon>Enoplea</taxon>
        <taxon>Dorylaimia</taxon>
        <taxon>Trichinellida</taxon>
        <taxon>Trichinellidae</taxon>
        <taxon>Trichinella</taxon>
    </lineage>
</organism>
<evidence type="ECO:0000313" key="1">
    <source>
        <dbReference type="EMBL" id="KRZ62273.1"/>
    </source>
</evidence>
<dbReference type="Proteomes" id="UP000054721">
    <property type="component" value="Unassembled WGS sequence"/>
</dbReference>